<feature type="domain" description="Phage capsid-like C-terminal" evidence="2">
    <location>
        <begin position="146"/>
        <end position="390"/>
    </location>
</feature>
<name>A0A5K1IT80_9ACTN</name>
<proteinExistence type="predicted"/>
<dbReference type="EMBL" id="CABWIC010000007">
    <property type="protein sequence ID" value="VWL91667.1"/>
    <property type="molecule type" value="Genomic_DNA"/>
</dbReference>
<dbReference type="Proteomes" id="UP000405524">
    <property type="component" value="Unassembled WGS sequence"/>
</dbReference>
<dbReference type="Pfam" id="PF05065">
    <property type="entry name" value="Phage_capsid"/>
    <property type="match status" value="1"/>
</dbReference>
<sequence>MKSSIEIHNELLDLDQKIKSAENSFNASEGEEQVAYRDAIKTFQGKKDALNEMLTDVLAAEEKMRNDGGVPVIASTPQPKNEHVDFVNAFLGSRDGFENIMAKYGEKMAFTYEQVMNAADPTYKLVDPKKTSYNLPSNIIEMPMGVIDVISKGTTDSNMEYMIPKSFTNKAAEWTPGTVKAESDEAWDKDEASLFTLAHHMPISKHTAYHYGQLESIIKNDLMYGLKLKEADALLNLDNGATKKGILKKTGIQTYENAAGDTVVDSIRKMKTKSWMATGMMPTHLAVHPLVTEHLDLMKDANQRYMLINVNGKVWGLPVVEDVNLVTDPSSDAKYGALMFNANAATWYTSEADALSIGFVNDQFTRNEYTLLAEGEHLITVQRPKSFVYMADALKLTPAAAAASMARTKAKA</sequence>
<dbReference type="InterPro" id="IPR024455">
    <property type="entry name" value="Phage_capsid"/>
</dbReference>
<dbReference type="RefSeq" id="WP_152063121.1">
    <property type="nucleotide sequence ID" value="NZ_CABWIC010000007.1"/>
</dbReference>
<evidence type="ECO:0000259" key="2">
    <source>
        <dbReference type="Pfam" id="PF05065"/>
    </source>
</evidence>
<organism evidence="3 4">
    <name type="scientific">Collinsella intestinalis</name>
    <dbReference type="NCBI Taxonomy" id="147207"/>
    <lineage>
        <taxon>Bacteria</taxon>
        <taxon>Bacillati</taxon>
        <taxon>Actinomycetota</taxon>
        <taxon>Coriobacteriia</taxon>
        <taxon>Coriobacteriales</taxon>
        <taxon>Coriobacteriaceae</taxon>
        <taxon>Collinsella</taxon>
    </lineage>
</organism>
<evidence type="ECO:0000313" key="4">
    <source>
        <dbReference type="Proteomes" id="UP000405524"/>
    </source>
</evidence>
<comment type="subcellular location">
    <subcellularLocation>
        <location evidence="1">Virion</location>
    </subcellularLocation>
</comment>
<dbReference type="AlphaFoldDB" id="A0A5K1IT80"/>
<dbReference type="SUPFAM" id="SSF56563">
    <property type="entry name" value="Major capsid protein gp5"/>
    <property type="match status" value="1"/>
</dbReference>
<accession>A0A5K1IT80</accession>
<dbReference type="InterPro" id="IPR054612">
    <property type="entry name" value="Phage_capsid-like_C"/>
</dbReference>
<dbReference type="OrthoDB" id="637859at2"/>
<dbReference type="GeneID" id="77465378"/>
<dbReference type="NCBIfam" id="TIGR01554">
    <property type="entry name" value="major_cap_HK97"/>
    <property type="match status" value="1"/>
</dbReference>
<dbReference type="Gene3D" id="3.30.2400.10">
    <property type="entry name" value="Major capsid protein gp5"/>
    <property type="match status" value="1"/>
</dbReference>
<protein>
    <submittedName>
        <fullName evidence="3">Phage capsid family protein</fullName>
    </submittedName>
</protein>
<evidence type="ECO:0000256" key="1">
    <source>
        <dbReference type="ARBA" id="ARBA00004328"/>
    </source>
</evidence>
<reference evidence="3 4" key="1">
    <citation type="submission" date="2019-10" db="EMBL/GenBank/DDBJ databases">
        <authorList>
            <person name="Wolf R A."/>
        </authorList>
    </citation>
    <scope>NUCLEOTIDE SEQUENCE [LARGE SCALE GENOMIC DNA]</scope>
    <source>
        <strain evidence="3">Collinsella_intestinalis_DSM_13632</strain>
    </source>
</reference>
<dbReference type="Gene3D" id="3.30.2320.10">
    <property type="entry name" value="hypothetical protein PF0899 domain"/>
    <property type="match status" value="1"/>
</dbReference>
<evidence type="ECO:0000313" key="3">
    <source>
        <dbReference type="EMBL" id="VWL91667.1"/>
    </source>
</evidence>
<gene>
    <name evidence="3" type="ORF">JKKLCJKK_00388</name>
</gene>